<dbReference type="GO" id="GO:0006811">
    <property type="term" value="P:monoatomic ion transport"/>
    <property type="evidence" value="ECO:0007669"/>
    <property type="project" value="UniProtKB-KW"/>
</dbReference>
<dbReference type="AlphaFoldDB" id="A0A1D3TVM7"/>
<evidence type="ECO:0000256" key="13">
    <source>
        <dbReference type="SAM" id="Phobius"/>
    </source>
</evidence>
<feature type="transmembrane region" description="Helical" evidence="13">
    <location>
        <begin position="133"/>
        <end position="155"/>
    </location>
</feature>
<feature type="transmembrane region" description="Helical" evidence="13">
    <location>
        <begin position="317"/>
        <end position="334"/>
    </location>
</feature>
<keyword evidence="5" id="KW-0813">Transport</keyword>
<feature type="transmembrane region" description="Helical" evidence="13">
    <location>
        <begin position="167"/>
        <end position="188"/>
    </location>
</feature>
<evidence type="ECO:0000256" key="4">
    <source>
        <dbReference type="ARBA" id="ARBA00020268"/>
    </source>
</evidence>
<dbReference type="CDD" id="cd13138">
    <property type="entry name" value="MATE_yoeA_like"/>
    <property type="match status" value="1"/>
</dbReference>
<evidence type="ECO:0000256" key="9">
    <source>
        <dbReference type="ARBA" id="ARBA00022989"/>
    </source>
</evidence>
<keyword evidence="7" id="KW-1003">Cell membrane</keyword>
<evidence type="ECO:0000256" key="7">
    <source>
        <dbReference type="ARBA" id="ARBA00022475"/>
    </source>
</evidence>
<keyword evidence="9 13" id="KW-1133">Transmembrane helix</keyword>
<comment type="subcellular location">
    <subcellularLocation>
        <location evidence="2">Cell membrane</location>
        <topology evidence="2">Multi-pass membrane protein</topology>
    </subcellularLocation>
</comment>
<keyword evidence="10" id="KW-0406">Ion transport</keyword>
<dbReference type="InterPro" id="IPR050222">
    <property type="entry name" value="MATE_MdtK"/>
</dbReference>
<reference evidence="14 15" key="1">
    <citation type="submission" date="2016-09" db="EMBL/GenBank/DDBJ databases">
        <authorList>
            <person name="Capua I."/>
            <person name="De Benedictis P."/>
            <person name="Joannis T."/>
            <person name="Lombin L.H."/>
            <person name="Cattoli G."/>
        </authorList>
    </citation>
    <scope>NUCLEOTIDE SEQUENCE [LARGE SCALE GENOMIC DNA]</scope>
    <source>
        <strain evidence="14 15">GluBS11</strain>
    </source>
</reference>
<evidence type="ECO:0000256" key="1">
    <source>
        <dbReference type="ARBA" id="ARBA00003408"/>
    </source>
</evidence>
<dbReference type="EMBL" id="FMKA01000017">
    <property type="protein sequence ID" value="SCP98197.1"/>
    <property type="molecule type" value="Genomic_DNA"/>
</dbReference>
<dbReference type="InterPro" id="IPR048279">
    <property type="entry name" value="MdtK-like"/>
</dbReference>
<dbReference type="PIRSF" id="PIRSF006603">
    <property type="entry name" value="DinF"/>
    <property type="match status" value="1"/>
</dbReference>
<keyword evidence="11 13" id="KW-0472">Membrane</keyword>
<dbReference type="RefSeq" id="WP_169823692.1">
    <property type="nucleotide sequence ID" value="NZ_FMKA01000017.1"/>
</dbReference>
<evidence type="ECO:0000256" key="3">
    <source>
        <dbReference type="ARBA" id="ARBA00010199"/>
    </source>
</evidence>
<evidence type="ECO:0000256" key="5">
    <source>
        <dbReference type="ARBA" id="ARBA00022448"/>
    </source>
</evidence>
<keyword evidence="15" id="KW-1185">Reference proteome</keyword>
<evidence type="ECO:0000256" key="11">
    <source>
        <dbReference type="ARBA" id="ARBA00023136"/>
    </source>
</evidence>
<comment type="similarity">
    <text evidence="3">Belongs to the multi antimicrobial extrusion (MATE) (TC 2.A.66.1) family.</text>
</comment>
<comment type="function">
    <text evidence="1">Multidrug efflux pump.</text>
</comment>
<protein>
    <recommendedName>
        <fullName evidence="4">Probable multidrug resistance protein NorM</fullName>
    </recommendedName>
    <alternativeName>
        <fullName evidence="12">Multidrug-efflux transporter</fullName>
    </alternativeName>
</protein>
<feature type="transmembrane region" description="Helical" evidence="13">
    <location>
        <begin position="278"/>
        <end position="296"/>
    </location>
</feature>
<name>A0A1D3TVM7_9FIRM</name>
<keyword evidence="8 13" id="KW-0812">Transmembrane</keyword>
<dbReference type="PANTHER" id="PTHR43298">
    <property type="entry name" value="MULTIDRUG RESISTANCE PROTEIN NORM-RELATED"/>
    <property type="match status" value="1"/>
</dbReference>
<sequence length="449" mass="47452">MSKDMTKGMPAKLILGFAGPLILGNIFQQFYNMADAVIVGRFVGQEALAAVGATGSTTFLLVALMMGLTNGAGIIISQYYGAEEYVNMRKSIISLAFIILLLSILTSLTGVLASRRLLMILNTPESILDDAVLYMRILFSGVFGIAAYNMCGAVLRSIGDSKTPLYALVLSSAINVGLDLLFVITFGWGVGGAAAATVISQTASAVFCIAVIKKKHKVLHPQKNEIHIDAGRIRMIFRMGLPTAMQSSLIALSNMSVQSLVNGFGAVTLAAYTAAGKIDSIAIQLVVSIGMAMSVYSGQNVGAGNFDRVIKGLKHTLAIMVSGCVLTAVMIVLFKESLLGLFLRGDEASAAISIGSEYLIIVSVAYVIAGIMQSFLNLIRGAGDMSASIFAGIIELSARVLFSFVLSAKLGSTGLWIAIPLSWGCACLYTIFRYSTGKWKEKSVVAKAA</sequence>
<feature type="transmembrane region" description="Helical" evidence="13">
    <location>
        <begin position="194"/>
        <end position="212"/>
    </location>
</feature>
<evidence type="ECO:0000256" key="12">
    <source>
        <dbReference type="ARBA" id="ARBA00031636"/>
    </source>
</evidence>
<dbReference type="PANTHER" id="PTHR43298:SF2">
    <property type="entry name" value="FMN_FAD EXPORTER YEEO-RELATED"/>
    <property type="match status" value="1"/>
</dbReference>
<evidence type="ECO:0000256" key="6">
    <source>
        <dbReference type="ARBA" id="ARBA00022449"/>
    </source>
</evidence>
<dbReference type="InterPro" id="IPR002528">
    <property type="entry name" value="MATE_fam"/>
</dbReference>
<feature type="transmembrane region" description="Helical" evidence="13">
    <location>
        <begin position="414"/>
        <end position="432"/>
    </location>
</feature>
<evidence type="ECO:0000313" key="15">
    <source>
        <dbReference type="Proteomes" id="UP000199315"/>
    </source>
</evidence>
<dbReference type="GO" id="GO:0042910">
    <property type="term" value="F:xenobiotic transmembrane transporter activity"/>
    <property type="evidence" value="ECO:0007669"/>
    <property type="project" value="InterPro"/>
</dbReference>
<dbReference type="GO" id="GO:0005886">
    <property type="term" value="C:plasma membrane"/>
    <property type="evidence" value="ECO:0007669"/>
    <property type="project" value="UniProtKB-SubCell"/>
</dbReference>
<accession>A0A1D3TVM7</accession>
<evidence type="ECO:0000256" key="8">
    <source>
        <dbReference type="ARBA" id="ARBA00022692"/>
    </source>
</evidence>
<dbReference type="GO" id="GO:0015297">
    <property type="term" value="F:antiporter activity"/>
    <property type="evidence" value="ECO:0007669"/>
    <property type="project" value="UniProtKB-KW"/>
</dbReference>
<evidence type="ECO:0000313" key="14">
    <source>
        <dbReference type="EMBL" id="SCP98197.1"/>
    </source>
</evidence>
<gene>
    <name evidence="14" type="ORF">SAMN05421730_101765</name>
</gene>
<feature type="transmembrane region" description="Helical" evidence="13">
    <location>
        <begin position="249"/>
        <end position="272"/>
    </location>
</feature>
<dbReference type="Pfam" id="PF01554">
    <property type="entry name" value="MatE"/>
    <property type="match status" value="2"/>
</dbReference>
<keyword evidence="6" id="KW-0050">Antiport</keyword>
<feature type="transmembrane region" description="Helical" evidence="13">
    <location>
        <begin position="60"/>
        <end position="80"/>
    </location>
</feature>
<dbReference type="Proteomes" id="UP000199315">
    <property type="component" value="Unassembled WGS sequence"/>
</dbReference>
<evidence type="ECO:0000256" key="2">
    <source>
        <dbReference type="ARBA" id="ARBA00004651"/>
    </source>
</evidence>
<dbReference type="STRING" id="1619234.SAMN05421730_101765"/>
<feature type="transmembrane region" description="Helical" evidence="13">
    <location>
        <begin position="354"/>
        <end position="376"/>
    </location>
</feature>
<feature type="transmembrane region" description="Helical" evidence="13">
    <location>
        <begin position="92"/>
        <end position="113"/>
    </location>
</feature>
<dbReference type="NCBIfam" id="TIGR00797">
    <property type="entry name" value="matE"/>
    <property type="match status" value="1"/>
</dbReference>
<proteinExistence type="inferred from homology"/>
<organism evidence="14 15">
    <name type="scientific">Anaerobium acetethylicum</name>
    <dbReference type="NCBI Taxonomy" id="1619234"/>
    <lineage>
        <taxon>Bacteria</taxon>
        <taxon>Bacillati</taxon>
        <taxon>Bacillota</taxon>
        <taxon>Clostridia</taxon>
        <taxon>Lachnospirales</taxon>
        <taxon>Lachnospiraceae</taxon>
        <taxon>Anaerobium</taxon>
    </lineage>
</organism>
<evidence type="ECO:0000256" key="10">
    <source>
        <dbReference type="ARBA" id="ARBA00023065"/>
    </source>
</evidence>